<evidence type="ECO:0000313" key="3">
    <source>
        <dbReference type="Proteomes" id="UP000195089"/>
    </source>
</evidence>
<evidence type="ECO:0000256" key="1">
    <source>
        <dbReference type="SAM" id="Coils"/>
    </source>
</evidence>
<keyword evidence="1" id="KW-0175">Coiled coil</keyword>
<protein>
    <submittedName>
        <fullName evidence="2">Uncharacterized protein</fullName>
    </submittedName>
</protein>
<comment type="caution">
    <text evidence="2">The sequence shown here is derived from an EMBL/GenBank/DDBJ whole genome shotgun (WGS) entry which is preliminary data.</text>
</comment>
<reference evidence="2 3" key="1">
    <citation type="submission" date="2016-10" db="EMBL/GenBank/DDBJ databases">
        <title>Comparative genomics of Bacillus thuringiensis reveals a path to pathogens against multiple invertebrate hosts.</title>
        <authorList>
            <person name="Zheng J."/>
            <person name="Gao Q."/>
            <person name="Liu H."/>
            <person name="Peng D."/>
            <person name="Ruan L."/>
            <person name="Sun M."/>
        </authorList>
    </citation>
    <scope>NUCLEOTIDE SEQUENCE [LARGE SCALE GENOMIC DNA]</scope>
    <source>
        <strain evidence="2">BGSC 4BX1</strain>
    </source>
</reference>
<gene>
    <name evidence="2" type="ORF">BK742_28740</name>
</gene>
<feature type="coiled-coil region" evidence="1">
    <location>
        <begin position="19"/>
        <end position="46"/>
    </location>
</feature>
<dbReference type="Proteomes" id="UP000195089">
    <property type="component" value="Unassembled WGS sequence"/>
</dbReference>
<sequence length="67" mass="7941">MLGHIVVITLKIKPERIMVKHSDEKLKKAEARIAFLEAELAFLKKLDELERRRYRSSVNTTRYIQTD</sequence>
<accession>A0A243AY40</accession>
<evidence type="ECO:0000313" key="2">
    <source>
        <dbReference type="EMBL" id="OTY33190.1"/>
    </source>
</evidence>
<dbReference type="EMBL" id="NFDL01000129">
    <property type="protein sequence ID" value="OTY33190.1"/>
    <property type="molecule type" value="Genomic_DNA"/>
</dbReference>
<name>A0A243AY40_BACTU</name>
<proteinExistence type="predicted"/>
<dbReference type="AlphaFoldDB" id="A0A243AY40"/>
<organism evidence="2 3">
    <name type="scientific">Bacillus thuringiensis serovar pingluonsis</name>
    <dbReference type="NCBI Taxonomy" id="180881"/>
    <lineage>
        <taxon>Bacteria</taxon>
        <taxon>Bacillati</taxon>
        <taxon>Bacillota</taxon>
        <taxon>Bacilli</taxon>
        <taxon>Bacillales</taxon>
        <taxon>Bacillaceae</taxon>
        <taxon>Bacillus</taxon>
        <taxon>Bacillus cereus group</taxon>
    </lineage>
</organism>